<dbReference type="PROSITE" id="PS50110">
    <property type="entry name" value="RESPONSE_REGULATORY"/>
    <property type="match status" value="1"/>
</dbReference>
<dbReference type="SUPFAM" id="SSF46689">
    <property type="entry name" value="Homeodomain-like"/>
    <property type="match status" value="1"/>
</dbReference>
<dbReference type="GO" id="GO:0006355">
    <property type="term" value="P:regulation of DNA-templated transcription"/>
    <property type="evidence" value="ECO:0007669"/>
    <property type="project" value="InterPro"/>
</dbReference>
<comment type="caution">
    <text evidence="9">The sequence shown here is derived from an EMBL/GenBank/DDBJ whole genome shotgun (WGS) entry which is preliminary data.</text>
</comment>
<dbReference type="PROSITE" id="PS00688">
    <property type="entry name" value="SIGMA54_INTERACT_3"/>
    <property type="match status" value="1"/>
</dbReference>
<dbReference type="AlphaFoldDB" id="A0A8J6NEI8"/>
<reference evidence="9 10" key="1">
    <citation type="submission" date="2020-08" db="EMBL/GenBank/DDBJ databases">
        <title>Bridging the membrane lipid divide: bacteria of the FCB group superphylum have the potential to synthesize archaeal ether lipids.</title>
        <authorList>
            <person name="Villanueva L."/>
            <person name="Von Meijenfeldt F.A.B."/>
            <person name="Westbye A.B."/>
            <person name="Yadav S."/>
            <person name="Hopmans E.C."/>
            <person name="Dutilh B.E."/>
            <person name="Sinninghe Damste J.S."/>
        </authorList>
    </citation>
    <scope>NUCLEOTIDE SEQUENCE [LARGE SCALE GENOMIC DNA]</scope>
    <source>
        <strain evidence="9">NIOZ-UU47</strain>
    </source>
</reference>
<dbReference type="InterPro" id="IPR058031">
    <property type="entry name" value="AAA_lid_NorR"/>
</dbReference>
<dbReference type="Pfam" id="PF25601">
    <property type="entry name" value="AAA_lid_14"/>
    <property type="match status" value="1"/>
</dbReference>
<keyword evidence="1" id="KW-0547">Nucleotide-binding</keyword>
<evidence type="ECO:0000256" key="6">
    <source>
        <dbReference type="PROSITE-ProRule" id="PRU00169"/>
    </source>
</evidence>
<evidence type="ECO:0000256" key="3">
    <source>
        <dbReference type="ARBA" id="ARBA00023015"/>
    </source>
</evidence>
<dbReference type="GO" id="GO:0005524">
    <property type="term" value="F:ATP binding"/>
    <property type="evidence" value="ECO:0007669"/>
    <property type="project" value="UniProtKB-KW"/>
</dbReference>
<dbReference type="InterPro" id="IPR002078">
    <property type="entry name" value="Sigma_54_int"/>
</dbReference>
<evidence type="ECO:0000313" key="10">
    <source>
        <dbReference type="Proteomes" id="UP000614424"/>
    </source>
</evidence>
<dbReference type="InterPro" id="IPR002197">
    <property type="entry name" value="HTH_Fis"/>
</dbReference>
<dbReference type="InterPro" id="IPR011006">
    <property type="entry name" value="CheY-like_superfamily"/>
</dbReference>
<dbReference type="Gene3D" id="3.40.50.2300">
    <property type="match status" value="1"/>
</dbReference>
<dbReference type="InterPro" id="IPR025662">
    <property type="entry name" value="Sigma_54_int_dom_ATP-bd_1"/>
</dbReference>
<dbReference type="PROSITE" id="PS00675">
    <property type="entry name" value="SIGMA54_INTERACT_1"/>
    <property type="match status" value="1"/>
</dbReference>
<dbReference type="GO" id="GO:0043565">
    <property type="term" value="F:sequence-specific DNA binding"/>
    <property type="evidence" value="ECO:0007669"/>
    <property type="project" value="InterPro"/>
</dbReference>
<dbReference type="EMBL" id="JACNJZ010000066">
    <property type="protein sequence ID" value="MBC8317043.1"/>
    <property type="molecule type" value="Genomic_DNA"/>
</dbReference>
<dbReference type="PANTHER" id="PTHR32071">
    <property type="entry name" value="TRANSCRIPTIONAL REGULATORY PROTEIN"/>
    <property type="match status" value="1"/>
</dbReference>
<dbReference type="PROSITE" id="PS00676">
    <property type="entry name" value="SIGMA54_INTERACT_2"/>
    <property type="match status" value="1"/>
</dbReference>
<dbReference type="InterPro" id="IPR025944">
    <property type="entry name" value="Sigma_54_int_dom_CS"/>
</dbReference>
<evidence type="ECO:0000313" key="9">
    <source>
        <dbReference type="EMBL" id="MBC8317043.1"/>
    </source>
</evidence>
<evidence type="ECO:0000256" key="4">
    <source>
        <dbReference type="ARBA" id="ARBA00023125"/>
    </source>
</evidence>
<keyword evidence="6" id="KW-0597">Phosphoprotein</keyword>
<dbReference type="SUPFAM" id="SSF52172">
    <property type="entry name" value="CheY-like"/>
    <property type="match status" value="1"/>
</dbReference>
<dbReference type="PANTHER" id="PTHR32071:SF122">
    <property type="entry name" value="SIGMA FACTOR"/>
    <property type="match status" value="1"/>
</dbReference>
<keyword evidence="5" id="KW-0804">Transcription</keyword>
<dbReference type="PROSITE" id="PS50045">
    <property type="entry name" value="SIGMA54_INTERACT_4"/>
    <property type="match status" value="1"/>
</dbReference>
<protein>
    <submittedName>
        <fullName evidence="9">Sigma-54-dependent Fis family transcriptional regulator</fullName>
    </submittedName>
</protein>
<dbReference type="CDD" id="cd00009">
    <property type="entry name" value="AAA"/>
    <property type="match status" value="1"/>
</dbReference>
<organism evidence="9 10">
    <name type="scientific">Candidatus Desulfobia pelagia</name>
    <dbReference type="NCBI Taxonomy" id="2841692"/>
    <lineage>
        <taxon>Bacteria</taxon>
        <taxon>Pseudomonadati</taxon>
        <taxon>Thermodesulfobacteriota</taxon>
        <taxon>Desulfobulbia</taxon>
        <taxon>Desulfobulbales</taxon>
        <taxon>Desulfobulbaceae</taxon>
        <taxon>Candidatus Desulfobia</taxon>
    </lineage>
</organism>
<dbReference type="Gene3D" id="1.10.8.60">
    <property type="match status" value="1"/>
</dbReference>
<dbReference type="GO" id="GO:0000160">
    <property type="term" value="P:phosphorelay signal transduction system"/>
    <property type="evidence" value="ECO:0007669"/>
    <property type="project" value="InterPro"/>
</dbReference>
<evidence type="ECO:0000259" key="8">
    <source>
        <dbReference type="PROSITE" id="PS50110"/>
    </source>
</evidence>
<dbReference type="FunFam" id="3.40.50.300:FF:000006">
    <property type="entry name" value="DNA-binding transcriptional regulator NtrC"/>
    <property type="match status" value="1"/>
</dbReference>
<dbReference type="Gene3D" id="3.40.50.300">
    <property type="entry name" value="P-loop containing nucleotide triphosphate hydrolases"/>
    <property type="match status" value="1"/>
</dbReference>
<feature type="modified residue" description="4-aspartylphosphate" evidence="6">
    <location>
        <position position="51"/>
    </location>
</feature>
<dbReference type="SUPFAM" id="SSF52540">
    <property type="entry name" value="P-loop containing nucleoside triphosphate hydrolases"/>
    <property type="match status" value="1"/>
</dbReference>
<name>A0A8J6NEI8_9BACT</name>
<keyword evidence="3" id="KW-0805">Transcription regulation</keyword>
<proteinExistence type="predicted"/>
<keyword evidence="4" id="KW-0238">DNA-binding</keyword>
<dbReference type="InterPro" id="IPR025943">
    <property type="entry name" value="Sigma_54_int_dom_ATP-bd_2"/>
</dbReference>
<dbReference type="InterPro" id="IPR027417">
    <property type="entry name" value="P-loop_NTPase"/>
</dbReference>
<feature type="domain" description="Sigma-54 factor interaction" evidence="7">
    <location>
        <begin position="141"/>
        <end position="366"/>
    </location>
</feature>
<dbReference type="InterPro" id="IPR001789">
    <property type="entry name" value="Sig_transdc_resp-reg_receiver"/>
</dbReference>
<dbReference type="Pfam" id="PF02954">
    <property type="entry name" value="HTH_8"/>
    <property type="match status" value="1"/>
</dbReference>
<dbReference type="Pfam" id="PF00158">
    <property type="entry name" value="Sigma54_activat"/>
    <property type="match status" value="1"/>
</dbReference>
<dbReference type="InterPro" id="IPR003593">
    <property type="entry name" value="AAA+_ATPase"/>
</dbReference>
<evidence type="ECO:0000256" key="5">
    <source>
        <dbReference type="ARBA" id="ARBA00023163"/>
    </source>
</evidence>
<feature type="domain" description="Response regulatory" evidence="8">
    <location>
        <begin position="2"/>
        <end position="116"/>
    </location>
</feature>
<evidence type="ECO:0000256" key="2">
    <source>
        <dbReference type="ARBA" id="ARBA00022840"/>
    </source>
</evidence>
<dbReference type="PRINTS" id="PR01590">
    <property type="entry name" value="HTHFIS"/>
</dbReference>
<evidence type="ECO:0000256" key="1">
    <source>
        <dbReference type="ARBA" id="ARBA00022741"/>
    </source>
</evidence>
<dbReference type="Pfam" id="PF00072">
    <property type="entry name" value="Response_reg"/>
    <property type="match status" value="1"/>
</dbReference>
<gene>
    <name evidence="9" type="ORF">H8E41_03995</name>
</gene>
<sequence>MKILVVDDDSLQREMLTGFLKNQGFDVESASDGGEALRAFSKTSVQLVLLDHRMPDMNGDEVLARMKAINPFIRAIMITAYGAVQTAVNVMQLGADDFLEKPVNLTDLLEKIRHIEQDILVVQDTEHVVEKIAQDDLPLKIIGSSTPMKELLSMVRRVSGTPWSVLIRGETGTGKELVARLIHELSPRMGAPFIELNCAAVPENLFESELFGHEKGSFTGASSQRKGRFEVSQNGTLFLDEVGELPVNLQAKLLRALQEKRISRVGSEKEIEIDVRVLAATNRDLKKMIADGGFREDLYFRLNVLEINVPPLRKRKEDIPQLVDFFLEKYGLNDIHFAPEAMDFLVRYDYPGNVRELEHLVQRTVTLSRGNIIRPQDLPPEIREARSGIPSGDLTERLAGVEREMLLTALRDNDWVQTKAAESLGISERVLRYKMEKAGIRKGESS</sequence>
<dbReference type="Gene3D" id="1.10.10.60">
    <property type="entry name" value="Homeodomain-like"/>
    <property type="match status" value="1"/>
</dbReference>
<dbReference type="InterPro" id="IPR009057">
    <property type="entry name" value="Homeodomain-like_sf"/>
</dbReference>
<accession>A0A8J6NEI8</accession>
<dbReference type="SMART" id="SM00448">
    <property type="entry name" value="REC"/>
    <property type="match status" value="1"/>
</dbReference>
<dbReference type="SMART" id="SM00382">
    <property type="entry name" value="AAA"/>
    <property type="match status" value="1"/>
</dbReference>
<dbReference type="Proteomes" id="UP000614424">
    <property type="component" value="Unassembled WGS sequence"/>
</dbReference>
<keyword evidence="2" id="KW-0067">ATP-binding</keyword>
<dbReference type="CDD" id="cd00156">
    <property type="entry name" value="REC"/>
    <property type="match status" value="1"/>
</dbReference>
<evidence type="ECO:0000259" key="7">
    <source>
        <dbReference type="PROSITE" id="PS50045"/>
    </source>
</evidence>